<dbReference type="Pfam" id="PF16729">
    <property type="entry name" value="DUF5067"/>
    <property type="match status" value="1"/>
</dbReference>
<evidence type="ECO:0000313" key="5">
    <source>
        <dbReference type="Proteomes" id="UP000095256"/>
    </source>
</evidence>
<feature type="chain" id="PRO_5038770727" evidence="2">
    <location>
        <begin position="24"/>
        <end position="323"/>
    </location>
</feature>
<evidence type="ECO:0000256" key="2">
    <source>
        <dbReference type="SAM" id="SignalP"/>
    </source>
</evidence>
<sequence length="323" mass="37269">MKLKLTILLLGVAIFLLSGCTQKLDKAKQSFDHQGISYEMQLPGGWKRDKEVRSDYGLQTVLSAEDTKSNSYLFITSIPVKEVQYKGFGEETREKIKERYNYKKTEDVYMKEIKIGDAPAYKYTVNTSYKDKSVWAHLYYIWTEHGFVQMTFYSADDNSYEKRSEIIDEAVATFKEVDFDETKAQKGLIDQEKEEGDVITIENKKLKMETTGVRQITGTDNKKLLAIRYTFTNLALEAVQPAVWKEYVVAKQNEKPLRFGELPEDTSFLDVKELVMAQSKELKQGEQVESVVLYELLDKSRIELSFSQEEFPEKEPVGVVIPE</sequence>
<name>A0A1E5KSG2_9ENTE</name>
<feature type="signal peptide" evidence="2">
    <location>
        <begin position="1"/>
        <end position="23"/>
    </location>
</feature>
<evidence type="ECO:0000259" key="3">
    <source>
        <dbReference type="Pfam" id="PF16729"/>
    </source>
</evidence>
<comment type="caution">
    <text evidence="4">The sequence shown here is derived from an EMBL/GenBank/DDBJ whole genome shotgun (WGS) entry which is preliminary data.</text>
</comment>
<dbReference type="Proteomes" id="UP000095256">
    <property type="component" value="Unassembled WGS sequence"/>
</dbReference>
<evidence type="ECO:0000256" key="1">
    <source>
        <dbReference type="ARBA" id="ARBA00022729"/>
    </source>
</evidence>
<proteinExistence type="predicted"/>
<dbReference type="STRING" id="762845.BCR26_07070"/>
<evidence type="ECO:0000313" key="4">
    <source>
        <dbReference type="EMBL" id="OEH80796.1"/>
    </source>
</evidence>
<dbReference type="InterPro" id="IPR031989">
    <property type="entry name" value="DUF5067"/>
</dbReference>
<protein>
    <submittedName>
        <fullName evidence="4">DUF5067 domain-containing protein</fullName>
    </submittedName>
</protein>
<organism evidence="4 5">
    <name type="scientific">Enterococcus rivorum</name>
    <dbReference type="NCBI Taxonomy" id="762845"/>
    <lineage>
        <taxon>Bacteria</taxon>
        <taxon>Bacillati</taxon>
        <taxon>Bacillota</taxon>
        <taxon>Bacilli</taxon>
        <taxon>Lactobacillales</taxon>
        <taxon>Enterococcaceae</taxon>
        <taxon>Enterococcus</taxon>
    </lineage>
</organism>
<dbReference type="PROSITE" id="PS51257">
    <property type="entry name" value="PROKAR_LIPOPROTEIN"/>
    <property type="match status" value="1"/>
</dbReference>
<dbReference type="EMBL" id="MIEK01000081">
    <property type="protein sequence ID" value="OEH80796.1"/>
    <property type="molecule type" value="Genomic_DNA"/>
</dbReference>
<dbReference type="OrthoDB" id="2179640at2"/>
<dbReference type="Gene3D" id="2.60.40.1240">
    <property type="match status" value="1"/>
</dbReference>
<keyword evidence="5" id="KW-1185">Reference proteome</keyword>
<gene>
    <name evidence="4" type="ORF">BCR26_07070</name>
</gene>
<keyword evidence="1 2" id="KW-0732">Signal</keyword>
<feature type="domain" description="DUF5067" evidence="3">
    <location>
        <begin position="193"/>
        <end position="307"/>
    </location>
</feature>
<dbReference type="InterPro" id="IPR029050">
    <property type="entry name" value="Immunoprotect_excell_Ig-like"/>
</dbReference>
<dbReference type="AlphaFoldDB" id="A0A1E5KSG2"/>
<reference evidence="4 5" key="1">
    <citation type="submission" date="2016-09" db="EMBL/GenBank/DDBJ databases">
        <authorList>
            <person name="Capua I."/>
            <person name="De Benedictis P."/>
            <person name="Joannis T."/>
            <person name="Lombin L.H."/>
            <person name="Cattoli G."/>
        </authorList>
    </citation>
    <scope>NUCLEOTIDE SEQUENCE [LARGE SCALE GENOMIC DNA]</scope>
    <source>
        <strain evidence="4 5">LMG 25899</strain>
    </source>
</reference>
<accession>A0A1E5KSG2</accession>